<evidence type="ECO:0000256" key="4">
    <source>
        <dbReference type="ARBA" id="ARBA00022640"/>
    </source>
</evidence>
<evidence type="ECO:0000313" key="8">
    <source>
        <dbReference type="EMBL" id="CAE0147990.1"/>
    </source>
</evidence>
<evidence type="ECO:0000256" key="7">
    <source>
        <dbReference type="RuleBase" id="RU363080"/>
    </source>
</evidence>
<keyword evidence="7" id="KW-0604">Photosystem II</keyword>
<evidence type="ECO:0000256" key="3">
    <source>
        <dbReference type="ARBA" id="ARBA00022531"/>
    </source>
</evidence>
<dbReference type="GO" id="GO:0009522">
    <property type="term" value="C:photosystem I"/>
    <property type="evidence" value="ECO:0007669"/>
    <property type="project" value="UniProtKB-KW"/>
</dbReference>
<comment type="similarity">
    <text evidence="7">Belongs to the light-harvesting chlorophyll a/b-binding (LHC) protein family.</text>
</comment>
<evidence type="ECO:0000256" key="6">
    <source>
        <dbReference type="PIRSR" id="PIRSR601344-1"/>
    </source>
</evidence>
<dbReference type="AlphaFoldDB" id="A0A7S3FHE6"/>
<feature type="binding site" evidence="6">
    <location>
        <position position="73"/>
    </location>
    <ligand>
        <name>chlorophyll a</name>
        <dbReference type="ChEBI" id="CHEBI:58416"/>
        <label>1</label>
    </ligand>
</feature>
<accession>A0A7S3FHE6</accession>
<keyword evidence="1 6" id="KW-0148">Chlorophyll</keyword>
<dbReference type="EMBL" id="HBHY01018013">
    <property type="protein sequence ID" value="CAE0147990.1"/>
    <property type="molecule type" value="Transcribed_RNA"/>
</dbReference>
<dbReference type="Pfam" id="PF00504">
    <property type="entry name" value="Chloroa_b-bind"/>
    <property type="match status" value="1"/>
</dbReference>
<dbReference type="PANTHER" id="PTHR21649">
    <property type="entry name" value="CHLOROPHYLL A/B BINDING PROTEIN"/>
    <property type="match status" value="1"/>
</dbReference>
<feature type="binding site" description="axial binding residue" evidence="6">
    <location>
        <position position="78"/>
    </location>
    <ligand>
        <name>chlorophyll b</name>
        <dbReference type="ChEBI" id="CHEBI:61721"/>
        <label>1</label>
    </ligand>
    <ligandPart>
        <name>Mg</name>
        <dbReference type="ChEBI" id="CHEBI:25107"/>
    </ligandPart>
</feature>
<keyword evidence="4 7" id="KW-0934">Plastid</keyword>
<keyword evidence="7" id="KW-0603">Photosystem I</keyword>
<name>A0A7S3FHE6_9VIRI</name>
<keyword evidence="2 7" id="KW-0150">Chloroplast</keyword>
<dbReference type="InterPro" id="IPR001344">
    <property type="entry name" value="Chloro_AB-bd_pln"/>
</dbReference>
<dbReference type="InterPro" id="IPR022796">
    <property type="entry name" value="Chloroa_b-bind"/>
</dbReference>
<dbReference type="Gene3D" id="1.10.3460.10">
    <property type="entry name" value="Chlorophyll a/b binding protein domain"/>
    <property type="match status" value="1"/>
</dbReference>
<reference evidence="8" key="1">
    <citation type="submission" date="2021-01" db="EMBL/GenBank/DDBJ databases">
        <authorList>
            <person name="Corre E."/>
            <person name="Pelletier E."/>
            <person name="Niang G."/>
            <person name="Scheremetjew M."/>
            <person name="Finn R."/>
            <person name="Kale V."/>
            <person name="Holt S."/>
            <person name="Cochrane G."/>
            <person name="Meng A."/>
            <person name="Brown T."/>
            <person name="Cohen L."/>
        </authorList>
    </citation>
    <scope>NUCLEOTIDE SEQUENCE</scope>
    <source>
        <strain evidence="8">RCC927</strain>
    </source>
</reference>
<feature type="binding site" evidence="6">
    <location>
        <position position="190"/>
    </location>
    <ligand>
        <name>chlorophyll a</name>
        <dbReference type="ChEBI" id="CHEBI:58416"/>
        <label>1</label>
    </ligand>
</feature>
<keyword evidence="3 7" id="KW-0602">Photosynthesis</keyword>
<comment type="subcellular location">
    <subcellularLocation>
        <location evidence="7">Plastid</location>
        <location evidence="7">Chloroplast thylakoid membrane</location>
    </subcellularLocation>
</comment>
<keyword evidence="7" id="KW-0793">Thylakoid</keyword>
<proteinExistence type="inferred from homology"/>
<feature type="binding site" description="axial binding residue" evidence="6">
    <location>
        <position position="217"/>
    </location>
    <ligand>
        <name>chlorophyll a</name>
        <dbReference type="ChEBI" id="CHEBI:58416"/>
        <label>3</label>
    </ligand>
    <ligandPart>
        <name>Mg</name>
        <dbReference type="ChEBI" id="CHEBI:25107"/>
    </ligandPart>
</feature>
<evidence type="ECO:0000256" key="2">
    <source>
        <dbReference type="ARBA" id="ARBA00022528"/>
    </source>
</evidence>
<feature type="binding site" evidence="6">
    <location>
        <position position="188"/>
    </location>
    <ligand>
        <name>chlorophyll a</name>
        <dbReference type="ChEBI" id="CHEBI:58416"/>
        <label>1</label>
    </ligand>
</feature>
<evidence type="ECO:0000256" key="1">
    <source>
        <dbReference type="ARBA" id="ARBA00022494"/>
    </source>
</evidence>
<evidence type="ECO:0000256" key="5">
    <source>
        <dbReference type="ARBA" id="ARBA00022991"/>
    </source>
</evidence>
<organism evidence="8">
    <name type="scientific">Prasinoderma singulare</name>
    <dbReference type="NCBI Taxonomy" id="676789"/>
    <lineage>
        <taxon>Eukaryota</taxon>
        <taxon>Viridiplantae</taxon>
        <taxon>Prasinodermophyta</taxon>
        <taxon>Prasinodermophyceae</taxon>
        <taxon>Prasinodermales</taxon>
        <taxon>Prasinodermaceae</taxon>
        <taxon>Prasinoderma</taxon>
    </lineage>
</organism>
<dbReference type="GO" id="GO:0009535">
    <property type="term" value="C:chloroplast thylakoid membrane"/>
    <property type="evidence" value="ECO:0007669"/>
    <property type="project" value="UniProtKB-SubCell"/>
</dbReference>
<feature type="binding site" evidence="6">
    <location>
        <position position="202"/>
    </location>
    <ligand>
        <name>chlorophyll a</name>
        <dbReference type="ChEBI" id="CHEBI:58416"/>
        <label>1</label>
    </ligand>
</feature>
<sequence>MMSVMRAAGAARAAASCSAKAPARRVQARAGEANWIPGSEKPAYLEGLAGNYGADPFKLGEDPANLAWYVQAELVHARFAMLGYAGIVIPEALTKYGLWDIPPWYEAGASEFEFADAKTLLATQFILMGFAEYKRLYDFRKPGSQGEAMGAEGFAGTGVNGYPGGFFDPLGLSKTKEFEKYKVMEIANGRAAMLAMAGIYGQTTITGLGPLAALEKHRADPWHVSVLSEMTTKLCSSSLNYGAC</sequence>
<feature type="binding site" evidence="6">
    <location>
        <position position="76"/>
    </location>
    <ligand>
        <name>chlorophyll a</name>
        <dbReference type="ChEBI" id="CHEBI:58416"/>
        <label>1</label>
    </ligand>
</feature>
<comment type="function">
    <text evidence="7">The light-harvesting complex (LHC) functions as a light receptor, it captures and delivers excitation energy to photosystems with which it is closely associated.</text>
</comment>
<dbReference type="GO" id="GO:0009523">
    <property type="term" value="C:photosystem II"/>
    <property type="evidence" value="ECO:0007669"/>
    <property type="project" value="UniProtKB-KW"/>
</dbReference>
<gene>
    <name evidence="8" type="ORF">PSIN1315_LOCUS11609</name>
</gene>
<dbReference type="SUPFAM" id="SSF103511">
    <property type="entry name" value="Chlorophyll a-b binding protein"/>
    <property type="match status" value="1"/>
</dbReference>
<keyword evidence="5 7" id="KW-0157">Chromophore</keyword>
<protein>
    <recommendedName>
        <fullName evidence="7">Chlorophyll a-b binding protein, chloroplastic</fullName>
    </recommendedName>
</protein>
<dbReference type="GO" id="GO:0016168">
    <property type="term" value="F:chlorophyll binding"/>
    <property type="evidence" value="ECO:0007669"/>
    <property type="project" value="UniProtKB-KW"/>
</dbReference>
<dbReference type="GO" id="GO:0009765">
    <property type="term" value="P:photosynthesis, light harvesting"/>
    <property type="evidence" value="ECO:0007669"/>
    <property type="project" value="InterPro"/>
</dbReference>
<feature type="binding site" evidence="6">
    <location>
        <position position="185"/>
    </location>
    <ligand>
        <name>chlorophyll b</name>
        <dbReference type="ChEBI" id="CHEBI:61721"/>
        <label>2</label>
    </ligand>
</feature>